<evidence type="ECO:0000313" key="3">
    <source>
        <dbReference type="Proteomes" id="UP000198796"/>
    </source>
</evidence>
<dbReference type="SUPFAM" id="SSF53850">
    <property type="entry name" value="Periplasmic binding protein-like II"/>
    <property type="match status" value="1"/>
</dbReference>
<gene>
    <name evidence="2" type="ORF">SAMN05421688_1883</name>
</gene>
<dbReference type="RefSeq" id="WP_175501236.1">
    <property type="nucleotide sequence ID" value="NZ_FOJU01000003.1"/>
</dbReference>
<proteinExistence type="predicted"/>
<dbReference type="STRING" id="871651.SAMN05421688_1883"/>
<name>A0A1I0X5E2_9RHOB</name>
<keyword evidence="1" id="KW-0732">Signal</keyword>
<dbReference type="InterPro" id="IPR006059">
    <property type="entry name" value="SBP"/>
</dbReference>
<dbReference type="Proteomes" id="UP000198796">
    <property type="component" value="Unassembled WGS sequence"/>
</dbReference>
<evidence type="ECO:0000256" key="1">
    <source>
        <dbReference type="ARBA" id="ARBA00022729"/>
    </source>
</evidence>
<organism evidence="2 3">
    <name type="scientific">Poseidonocella pacifica</name>
    <dbReference type="NCBI Taxonomy" id="871651"/>
    <lineage>
        <taxon>Bacteria</taxon>
        <taxon>Pseudomonadati</taxon>
        <taxon>Pseudomonadota</taxon>
        <taxon>Alphaproteobacteria</taxon>
        <taxon>Rhodobacterales</taxon>
        <taxon>Roseobacteraceae</taxon>
        <taxon>Poseidonocella</taxon>
    </lineage>
</organism>
<dbReference type="AlphaFoldDB" id="A0A1I0X5E2"/>
<keyword evidence="3" id="KW-1185">Reference proteome</keyword>
<dbReference type="PANTHER" id="PTHR30222:SF17">
    <property type="entry name" value="SPERMIDINE_PUTRESCINE-BINDING PERIPLASMIC PROTEIN"/>
    <property type="match status" value="1"/>
</dbReference>
<dbReference type="Gene3D" id="3.40.190.10">
    <property type="entry name" value="Periplasmic binding protein-like II"/>
    <property type="match status" value="2"/>
</dbReference>
<dbReference type="EMBL" id="FOJU01000003">
    <property type="protein sequence ID" value="SFA96054.1"/>
    <property type="molecule type" value="Genomic_DNA"/>
</dbReference>
<dbReference type="Pfam" id="PF13416">
    <property type="entry name" value="SBP_bac_8"/>
    <property type="match status" value="1"/>
</dbReference>
<sequence>MEPLRILCTEILPWRLLKSQAEADLGFPLEFIEQDFVTAQRSAAMSPESYDVYDQCFHNLDIVWHWRAVQPIDTARITAWDEMTDLARREAGPGSGRGVGDAPATRLYVQPDASLSSSPTGKISMLPTVHNFDSFCINEEVASVDVDRDVTSWGELLEPRWQGRVALVDEPAIGAFDLTMALVAVGRMSVRDLGNMTVAEIDEMARHATDFVQSGHFAPFWRRAPEAVERFASGELNISSIWSPSVVTMKARGLKVRQAFPAEGYRAWHGGLCLSRNLEGAQLDRAYAWLNWFLDGWAGACMARQGYYMSVPDRVRAHLDPDEWDYWYGGKPAARALPDPDGALAIRKGEVRSGGSYRARSNHIAVWNSTMDEHNYLVRKWTEIITLANSRKGRRRAG</sequence>
<protein>
    <submittedName>
        <fullName evidence="2">Putative spermidine/putrescine transport system substrate-binding protein</fullName>
    </submittedName>
</protein>
<accession>A0A1I0X5E2</accession>
<reference evidence="2 3" key="1">
    <citation type="submission" date="2016-10" db="EMBL/GenBank/DDBJ databases">
        <authorList>
            <person name="de Groot N.N."/>
        </authorList>
    </citation>
    <scope>NUCLEOTIDE SEQUENCE [LARGE SCALE GENOMIC DNA]</scope>
    <source>
        <strain evidence="2 3">DSM 29316</strain>
    </source>
</reference>
<dbReference type="PANTHER" id="PTHR30222">
    <property type="entry name" value="SPERMIDINE/PUTRESCINE-BINDING PERIPLASMIC PROTEIN"/>
    <property type="match status" value="1"/>
</dbReference>
<evidence type="ECO:0000313" key="2">
    <source>
        <dbReference type="EMBL" id="SFA96054.1"/>
    </source>
</evidence>